<dbReference type="PANTHER" id="PTHR40448">
    <property type="entry name" value="TWO-COMPONENT SENSOR HISTIDINE KINASE"/>
    <property type="match status" value="1"/>
</dbReference>
<feature type="domain" description="Sensor histidine kinase NatK-like C-terminal" evidence="2">
    <location>
        <begin position="325"/>
        <end position="422"/>
    </location>
</feature>
<dbReference type="Gene3D" id="3.30.565.10">
    <property type="entry name" value="Histidine kinase-like ATPase, C-terminal domain"/>
    <property type="match status" value="1"/>
</dbReference>
<gene>
    <name evidence="3" type="ORF">NSA47_05745</name>
</gene>
<evidence type="ECO:0000259" key="2">
    <source>
        <dbReference type="Pfam" id="PF14501"/>
    </source>
</evidence>
<accession>A0AAE3HH66</accession>
<dbReference type="SUPFAM" id="SSF55874">
    <property type="entry name" value="ATPase domain of HSP90 chaperone/DNA topoisomerase II/histidine kinase"/>
    <property type="match status" value="1"/>
</dbReference>
<feature type="transmembrane region" description="Helical" evidence="1">
    <location>
        <begin position="86"/>
        <end position="110"/>
    </location>
</feature>
<feature type="transmembrane region" description="Helical" evidence="1">
    <location>
        <begin position="186"/>
        <end position="206"/>
    </location>
</feature>
<dbReference type="PANTHER" id="PTHR40448:SF1">
    <property type="entry name" value="TWO-COMPONENT SENSOR HISTIDINE KINASE"/>
    <property type="match status" value="1"/>
</dbReference>
<feature type="transmembrane region" description="Helical" evidence="1">
    <location>
        <begin position="122"/>
        <end position="140"/>
    </location>
</feature>
<keyword evidence="1" id="KW-0472">Membrane</keyword>
<dbReference type="GO" id="GO:0042802">
    <property type="term" value="F:identical protein binding"/>
    <property type="evidence" value="ECO:0007669"/>
    <property type="project" value="TreeGrafter"/>
</dbReference>
<keyword evidence="4" id="KW-1185">Reference proteome</keyword>
<keyword evidence="1" id="KW-0812">Transmembrane</keyword>
<proteinExistence type="predicted"/>
<feature type="transmembrane region" description="Helical" evidence="1">
    <location>
        <begin position="152"/>
        <end position="174"/>
    </location>
</feature>
<evidence type="ECO:0000313" key="4">
    <source>
        <dbReference type="Proteomes" id="UP001205748"/>
    </source>
</evidence>
<dbReference type="Proteomes" id="UP001205748">
    <property type="component" value="Unassembled WGS sequence"/>
</dbReference>
<dbReference type="Pfam" id="PF14501">
    <property type="entry name" value="HATPase_c_5"/>
    <property type="match status" value="1"/>
</dbReference>
<comment type="caution">
    <text evidence="3">The sequence shown here is derived from an EMBL/GenBank/DDBJ whole genome shotgun (WGS) entry which is preliminary data.</text>
</comment>
<protein>
    <submittedName>
        <fullName evidence="3">GHKL domain-containing protein</fullName>
    </submittedName>
</protein>
<dbReference type="InterPro" id="IPR036890">
    <property type="entry name" value="HATPase_C_sf"/>
</dbReference>
<feature type="transmembrane region" description="Helical" evidence="1">
    <location>
        <begin position="7"/>
        <end position="25"/>
    </location>
</feature>
<evidence type="ECO:0000313" key="3">
    <source>
        <dbReference type="EMBL" id="MCR1898493.1"/>
    </source>
</evidence>
<dbReference type="AlphaFoldDB" id="A0AAE3HH66"/>
<reference evidence="3" key="1">
    <citation type="submission" date="2022-07" db="EMBL/GenBank/DDBJ databases">
        <title>Enhanced cultured diversity of the mouse gut microbiota enables custom-made synthetic communities.</title>
        <authorList>
            <person name="Afrizal A."/>
        </authorList>
    </citation>
    <scope>NUCLEOTIDE SEQUENCE</scope>
    <source>
        <strain evidence="3">DSM 28593</strain>
    </source>
</reference>
<dbReference type="CDD" id="cd16935">
    <property type="entry name" value="HATPase_AgrC-ComD-like"/>
    <property type="match status" value="1"/>
</dbReference>
<evidence type="ECO:0000256" key="1">
    <source>
        <dbReference type="SAM" id="Phobius"/>
    </source>
</evidence>
<feature type="transmembrane region" description="Helical" evidence="1">
    <location>
        <begin position="45"/>
        <end position="74"/>
    </location>
</feature>
<dbReference type="EMBL" id="JANKAS010000004">
    <property type="protein sequence ID" value="MCR1898493.1"/>
    <property type="molecule type" value="Genomic_DNA"/>
</dbReference>
<keyword evidence="1" id="KW-1133">Transmembrane helix</keyword>
<dbReference type="RefSeq" id="WP_257529969.1">
    <property type="nucleotide sequence ID" value="NZ_JANKAS010000004.1"/>
</dbReference>
<name>A0AAE3HH66_9FIRM</name>
<dbReference type="InterPro" id="IPR032834">
    <property type="entry name" value="NatK-like_C"/>
</dbReference>
<sequence>MGINTYTIIYILTNIFGIYIIYRFMDVFFDQREADRKIEFLSYSLYFILNTLIYFLINIPIVVMIFNIAAFMGLSLNYKATMKKRILAVTLIYLILMCVEIIVILLLSGIGFNVTSKNEYSLSYSLIVLKVVSYLVVILLKKYKNVKEGETVPFAYWICIFLIPSSSLYIILLLFQVQGISLDQMILGTFFMLLINFLTFYLYDVISATLRDKLDKALLTQQNKYYERQFNLMDSSIKATKSINHDLKNHLSVIYSLVEKGKREESLKHISQMAHVFNSPKTYVYSGNMDIDSILSFKLQEAQQKNIKTSINLKVPEKMNIPSFHMAILLGNLLDNAIAAAAILGEKGYIDFHMKYDKGRLIIKIDNPYKGEILKEGDRYITTKEDKDNHGIGLESIEKVLEKYHGSIAIEHEENIFSVTLLMYIEGLEQEVK</sequence>
<organism evidence="3 4">
    <name type="scientific">Irregularibacter muris</name>
    <dbReference type="NCBI Taxonomy" id="1796619"/>
    <lineage>
        <taxon>Bacteria</taxon>
        <taxon>Bacillati</taxon>
        <taxon>Bacillota</taxon>
        <taxon>Clostridia</taxon>
        <taxon>Eubacteriales</taxon>
        <taxon>Eubacteriaceae</taxon>
        <taxon>Irregularibacter</taxon>
    </lineage>
</organism>